<name>A0ABW1YDI8_9DEIO</name>
<organism evidence="2 3">
    <name type="scientific">Deinococcus lacus</name>
    <dbReference type="NCBI Taxonomy" id="392561"/>
    <lineage>
        <taxon>Bacteria</taxon>
        <taxon>Thermotogati</taxon>
        <taxon>Deinococcota</taxon>
        <taxon>Deinococci</taxon>
        <taxon>Deinococcales</taxon>
        <taxon>Deinococcaceae</taxon>
        <taxon>Deinococcus</taxon>
    </lineage>
</organism>
<accession>A0ABW1YDI8</accession>
<proteinExistence type="predicted"/>
<dbReference type="InterPro" id="IPR011010">
    <property type="entry name" value="DNA_brk_join_enz"/>
</dbReference>
<dbReference type="RefSeq" id="WP_380081982.1">
    <property type="nucleotide sequence ID" value="NZ_JBHSWD010000001.1"/>
</dbReference>
<reference evidence="3" key="1">
    <citation type="journal article" date="2019" name="Int. J. Syst. Evol. Microbiol.">
        <title>The Global Catalogue of Microorganisms (GCM) 10K type strain sequencing project: providing services to taxonomists for standard genome sequencing and annotation.</title>
        <authorList>
            <consortium name="The Broad Institute Genomics Platform"/>
            <consortium name="The Broad Institute Genome Sequencing Center for Infectious Disease"/>
            <person name="Wu L."/>
            <person name="Ma J."/>
        </authorList>
    </citation>
    <scope>NUCLEOTIDE SEQUENCE [LARGE SCALE GENOMIC DNA]</scope>
    <source>
        <strain evidence="3">CGMCC 1.15772</strain>
    </source>
</reference>
<dbReference type="EMBL" id="JBHSWD010000001">
    <property type="protein sequence ID" value="MFC6590974.1"/>
    <property type="molecule type" value="Genomic_DNA"/>
</dbReference>
<dbReference type="Proteomes" id="UP001596297">
    <property type="component" value="Unassembled WGS sequence"/>
</dbReference>
<sequence>MDDLDPRLGQVLVRGKGGKSRVVPLGAGTLRVLDTWLEYRRSLSPQEPALLLALTRNNQGGRLSTRGHAALPETITRRWAFPKKCGACTRSGARLGLISTGLRVTCTW</sequence>
<evidence type="ECO:0008006" key="4">
    <source>
        <dbReference type="Google" id="ProtNLM"/>
    </source>
</evidence>
<dbReference type="InterPro" id="IPR013762">
    <property type="entry name" value="Integrase-like_cat_sf"/>
</dbReference>
<evidence type="ECO:0000256" key="1">
    <source>
        <dbReference type="ARBA" id="ARBA00023172"/>
    </source>
</evidence>
<evidence type="ECO:0000313" key="2">
    <source>
        <dbReference type="EMBL" id="MFC6590974.1"/>
    </source>
</evidence>
<dbReference type="SUPFAM" id="SSF56349">
    <property type="entry name" value="DNA breaking-rejoining enzymes"/>
    <property type="match status" value="1"/>
</dbReference>
<comment type="caution">
    <text evidence="2">The sequence shown here is derived from an EMBL/GenBank/DDBJ whole genome shotgun (WGS) entry which is preliminary data.</text>
</comment>
<gene>
    <name evidence="2" type="ORF">ACFP81_02290</name>
</gene>
<keyword evidence="3" id="KW-1185">Reference proteome</keyword>
<keyword evidence="1" id="KW-0233">DNA recombination</keyword>
<dbReference type="Gene3D" id="1.10.443.10">
    <property type="entry name" value="Intergrase catalytic core"/>
    <property type="match status" value="1"/>
</dbReference>
<evidence type="ECO:0000313" key="3">
    <source>
        <dbReference type="Proteomes" id="UP001596297"/>
    </source>
</evidence>
<protein>
    <recommendedName>
        <fullName evidence="4">Tyr recombinase domain-containing protein</fullName>
    </recommendedName>
</protein>